<gene>
    <name evidence="2" type="ORF">DPMN_104908</name>
</gene>
<keyword evidence="3" id="KW-1185">Reference proteome</keyword>
<evidence type="ECO:0000313" key="2">
    <source>
        <dbReference type="EMBL" id="KAH3831638.1"/>
    </source>
</evidence>
<dbReference type="Proteomes" id="UP000828390">
    <property type="component" value="Unassembled WGS sequence"/>
</dbReference>
<reference evidence="2" key="1">
    <citation type="journal article" date="2019" name="bioRxiv">
        <title>The Genome of the Zebra Mussel, Dreissena polymorpha: A Resource for Invasive Species Research.</title>
        <authorList>
            <person name="McCartney M.A."/>
            <person name="Auch B."/>
            <person name="Kono T."/>
            <person name="Mallez S."/>
            <person name="Zhang Y."/>
            <person name="Obille A."/>
            <person name="Becker A."/>
            <person name="Abrahante J.E."/>
            <person name="Garbe J."/>
            <person name="Badalamenti J.P."/>
            <person name="Herman A."/>
            <person name="Mangelson H."/>
            <person name="Liachko I."/>
            <person name="Sullivan S."/>
            <person name="Sone E.D."/>
            <person name="Koren S."/>
            <person name="Silverstein K.A.T."/>
            <person name="Beckman K.B."/>
            <person name="Gohl D.M."/>
        </authorList>
    </citation>
    <scope>NUCLEOTIDE SEQUENCE</scope>
    <source>
        <strain evidence="2">Duluth1</strain>
        <tissue evidence="2">Whole animal</tissue>
    </source>
</reference>
<name>A0A9D4HAL9_DREPO</name>
<sequence length="101" mass="11016">MKLANLPRMYLALVPFAAEIEINMCNELYKNEKVSRLKRKCIAEDIYGYLLLHECGVASRFIFGAAELVTVASAAPRHDGGSPANAVLGIGSLSYGNRKDV</sequence>
<reference evidence="2" key="2">
    <citation type="submission" date="2020-11" db="EMBL/GenBank/DDBJ databases">
        <authorList>
            <person name="McCartney M.A."/>
            <person name="Auch B."/>
            <person name="Kono T."/>
            <person name="Mallez S."/>
            <person name="Becker A."/>
            <person name="Gohl D.M."/>
            <person name="Silverstein K.A.T."/>
            <person name="Koren S."/>
            <person name="Bechman K.B."/>
            <person name="Herman A."/>
            <person name="Abrahante J.E."/>
            <person name="Garbe J."/>
        </authorList>
    </citation>
    <scope>NUCLEOTIDE SEQUENCE</scope>
    <source>
        <strain evidence="2">Duluth1</strain>
        <tissue evidence="2">Whole animal</tissue>
    </source>
</reference>
<evidence type="ECO:0000313" key="3">
    <source>
        <dbReference type="Proteomes" id="UP000828390"/>
    </source>
</evidence>
<evidence type="ECO:0000256" key="1">
    <source>
        <dbReference type="SAM" id="MobiDB-lite"/>
    </source>
</evidence>
<proteinExistence type="predicted"/>
<accession>A0A9D4HAL9</accession>
<protein>
    <submittedName>
        <fullName evidence="2">Uncharacterized protein</fullName>
    </submittedName>
</protein>
<comment type="caution">
    <text evidence="2">The sequence shown here is derived from an EMBL/GenBank/DDBJ whole genome shotgun (WGS) entry which is preliminary data.</text>
</comment>
<organism evidence="2 3">
    <name type="scientific">Dreissena polymorpha</name>
    <name type="common">Zebra mussel</name>
    <name type="synonym">Mytilus polymorpha</name>
    <dbReference type="NCBI Taxonomy" id="45954"/>
    <lineage>
        <taxon>Eukaryota</taxon>
        <taxon>Metazoa</taxon>
        <taxon>Spiralia</taxon>
        <taxon>Lophotrochozoa</taxon>
        <taxon>Mollusca</taxon>
        <taxon>Bivalvia</taxon>
        <taxon>Autobranchia</taxon>
        <taxon>Heteroconchia</taxon>
        <taxon>Euheterodonta</taxon>
        <taxon>Imparidentia</taxon>
        <taxon>Neoheterodontei</taxon>
        <taxon>Myida</taxon>
        <taxon>Dreissenoidea</taxon>
        <taxon>Dreissenidae</taxon>
        <taxon>Dreissena</taxon>
    </lineage>
</organism>
<dbReference type="AlphaFoldDB" id="A0A9D4HAL9"/>
<dbReference type="EMBL" id="JAIWYP010000004">
    <property type="protein sequence ID" value="KAH3831638.1"/>
    <property type="molecule type" value="Genomic_DNA"/>
</dbReference>
<feature type="region of interest" description="Disordered" evidence="1">
    <location>
        <begin position="77"/>
        <end position="101"/>
    </location>
</feature>